<dbReference type="GO" id="GO:0008170">
    <property type="term" value="F:N-methyltransferase activity"/>
    <property type="evidence" value="ECO:0007669"/>
    <property type="project" value="InterPro"/>
</dbReference>
<dbReference type="PROSITE" id="PS00092">
    <property type="entry name" value="N6_MTASE"/>
    <property type="match status" value="1"/>
</dbReference>
<dbReference type="Proteomes" id="UP000030428">
    <property type="component" value="Unassembled WGS sequence"/>
</dbReference>
<keyword evidence="4" id="KW-0808">Transferase</keyword>
<dbReference type="GO" id="GO:0009007">
    <property type="term" value="F:site-specific DNA-methyltransferase (adenine-specific) activity"/>
    <property type="evidence" value="ECO:0007669"/>
    <property type="project" value="UniProtKB-EC"/>
</dbReference>
<dbReference type="GO" id="GO:0032259">
    <property type="term" value="P:methylation"/>
    <property type="evidence" value="ECO:0007669"/>
    <property type="project" value="UniProtKB-KW"/>
</dbReference>
<dbReference type="AlphaFoldDB" id="A0A4E0QWN5"/>
<evidence type="ECO:0000259" key="8">
    <source>
        <dbReference type="Pfam" id="PF01555"/>
    </source>
</evidence>
<evidence type="ECO:0000256" key="6">
    <source>
        <dbReference type="ARBA" id="ARBA00047942"/>
    </source>
</evidence>
<dbReference type="PRINTS" id="PR00506">
    <property type="entry name" value="D21N6MTFRASE"/>
</dbReference>
<keyword evidence="5" id="KW-0949">S-adenosyl-L-methionine</keyword>
<dbReference type="EMBL" id="JSZA02000019">
    <property type="protein sequence ID" value="TGO03405.1"/>
    <property type="molecule type" value="Genomic_DNA"/>
</dbReference>
<evidence type="ECO:0000256" key="4">
    <source>
        <dbReference type="ARBA" id="ARBA00022679"/>
    </source>
</evidence>
<dbReference type="GO" id="GO:0003677">
    <property type="term" value="F:DNA binding"/>
    <property type="evidence" value="ECO:0007669"/>
    <property type="project" value="InterPro"/>
</dbReference>
<reference evidence="9 10" key="1">
    <citation type="journal article" date="2016" name="Front. Microbiol.">
        <title>Single-Cell (Meta-)Genomics of a Dimorphic Candidatus Thiomargarita nelsonii Reveals Genomic Plasticity.</title>
        <authorList>
            <person name="Flood B.E."/>
            <person name="Fliss P."/>
            <person name="Jones D.S."/>
            <person name="Dick G.J."/>
            <person name="Jain S."/>
            <person name="Kaster A.K."/>
            <person name="Winkel M."/>
            <person name="Mussmann M."/>
            <person name="Bailey J."/>
        </authorList>
    </citation>
    <scope>NUCLEOTIDE SEQUENCE [LARGE SCALE GENOMIC DNA]</scope>
    <source>
        <strain evidence="9">Hydrate Ridge</strain>
    </source>
</reference>
<evidence type="ECO:0000256" key="7">
    <source>
        <dbReference type="SAM" id="MobiDB-lite"/>
    </source>
</evidence>
<evidence type="ECO:0000256" key="1">
    <source>
        <dbReference type="ARBA" id="ARBA00006594"/>
    </source>
</evidence>
<keyword evidence="10" id="KW-1185">Reference proteome</keyword>
<protein>
    <recommendedName>
        <fullName evidence="2">site-specific DNA-methyltransferase (adenine-specific)</fullName>
        <ecNumber evidence="2">2.1.1.72</ecNumber>
    </recommendedName>
</protein>
<comment type="caution">
    <text evidence="9">The sequence shown here is derived from an EMBL/GenBank/DDBJ whole genome shotgun (WGS) entry which is preliminary data.</text>
</comment>
<evidence type="ECO:0000256" key="5">
    <source>
        <dbReference type="ARBA" id="ARBA00022691"/>
    </source>
</evidence>
<comment type="catalytic activity">
    <reaction evidence="6">
        <text>a 2'-deoxyadenosine in DNA + S-adenosyl-L-methionine = an N(6)-methyl-2'-deoxyadenosine in DNA + S-adenosyl-L-homocysteine + H(+)</text>
        <dbReference type="Rhea" id="RHEA:15197"/>
        <dbReference type="Rhea" id="RHEA-COMP:12418"/>
        <dbReference type="Rhea" id="RHEA-COMP:12419"/>
        <dbReference type="ChEBI" id="CHEBI:15378"/>
        <dbReference type="ChEBI" id="CHEBI:57856"/>
        <dbReference type="ChEBI" id="CHEBI:59789"/>
        <dbReference type="ChEBI" id="CHEBI:90615"/>
        <dbReference type="ChEBI" id="CHEBI:90616"/>
        <dbReference type="EC" id="2.1.1.72"/>
    </reaction>
</comment>
<dbReference type="PANTHER" id="PTHR13370:SF16">
    <property type="entry name" value="SITE-SPECIFIC DNA-METHYLTRANSFERASE (ADENINE-SPECIFIC)"/>
    <property type="match status" value="1"/>
</dbReference>
<dbReference type="PANTHER" id="PTHR13370">
    <property type="entry name" value="RNA METHYLASE-RELATED"/>
    <property type="match status" value="1"/>
</dbReference>
<gene>
    <name evidence="9" type="ORF">PN36_06500</name>
</gene>
<organism evidence="9 10">
    <name type="scientific">Candidatus Thiomargarita nelsonii</name>
    <dbReference type="NCBI Taxonomy" id="1003181"/>
    <lineage>
        <taxon>Bacteria</taxon>
        <taxon>Pseudomonadati</taxon>
        <taxon>Pseudomonadota</taxon>
        <taxon>Gammaproteobacteria</taxon>
        <taxon>Thiotrichales</taxon>
        <taxon>Thiotrichaceae</taxon>
        <taxon>Thiomargarita</taxon>
    </lineage>
</organism>
<feature type="region of interest" description="Disordered" evidence="7">
    <location>
        <begin position="1"/>
        <end position="30"/>
    </location>
</feature>
<accession>A0A4E0QWN5</accession>
<dbReference type="Pfam" id="PF01555">
    <property type="entry name" value="N6_N4_Mtase"/>
    <property type="match status" value="1"/>
</dbReference>
<evidence type="ECO:0000313" key="9">
    <source>
        <dbReference type="EMBL" id="TGO03405.1"/>
    </source>
</evidence>
<dbReference type="InterPro" id="IPR002052">
    <property type="entry name" value="DNA_methylase_N6_adenine_CS"/>
</dbReference>
<evidence type="ECO:0000313" key="10">
    <source>
        <dbReference type="Proteomes" id="UP000030428"/>
    </source>
</evidence>
<keyword evidence="3 9" id="KW-0489">Methyltransferase</keyword>
<comment type="similarity">
    <text evidence="1">Belongs to the N(4)/N(6)-methyltransferase family.</text>
</comment>
<evidence type="ECO:0000256" key="2">
    <source>
        <dbReference type="ARBA" id="ARBA00011900"/>
    </source>
</evidence>
<dbReference type="InterPro" id="IPR002295">
    <property type="entry name" value="N4/N6-MTase_EcoPI_Mod-like"/>
</dbReference>
<dbReference type="Gene3D" id="3.40.50.150">
    <property type="entry name" value="Vaccinia Virus protein VP39"/>
    <property type="match status" value="1"/>
</dbReference>
<dbReference type="SUPFAM" id="SSF53335">
    <property type="entry name" value="S-adenosyl-L-methionine-dependent methyltransferases"/>
    <property type="match status" value="1"/>
</dbReference>
<dbReference type="InterPro" id="IPR029063">
    <property type="entry name" value="SAM-dependent_MTases_sf"/>
</dbReference>
<name>A0A4E0QWN5_9GAMM</name>
<dbReference type="InterPro" id="IPR002941">
    <property type="entry name" value="DNA_methylase_N4/N6"/>
</dbReference>
<feature type="domain" description="DNA methylase N-4/N-6" evidence="8">
    <location>
        <begin position="129"/>
        <end position="452"/>
    </location>
</feature>
<proteinExistence type="inferred from homology"/>
<feature type="compositionally biased region" description="Basic residues" evidence="7">
    <location>
        <begin position="18"/>
        <end position="30"/>
    </location>
</feature>
<sequence length="867" mass="100671">MYYAKKKTSPKTNPNRQHQTRIPRHHKKMKLYPRKPDLEPQLIWKGKDEQDNQDIPILPIYTQEKIHPQAIIQDIRETAKKDQPGTIDLFGNDINIKFYQHQQQNRLILGDSLQIMASLAEKEGLKGKVQMIYIDPPYGINFDNYWIVRTRKVKNSKAHIIKQPEQIKAFRDTWELGIHSYLAYMRDRLIVARELLTETGSVFVQIGDENVHLIRCLMDEVFGKENFVSQISFRRKTNAINPKYLGVVNDYIIFYAKSIESLKYNKLFKKQHLILGKNWNNVALPNGEKRKLTKDEIHNSSLDESRIFASYKLAPAGFKKNATFSIQYQGKNYKPPSNAGTRSWKINEIGMKRLIHSDRILPEETLRFIAYFHDFPYLEIDHSWEEMTFARDKYYVVQTAEETVKRCILMTTEPGDIVLDPTCGSGTTAYVAEQWGRRWITCDTSRVAIAQARTRLMSAKYPDYQLKKRDIKQGFNYKTVPHITLQGIANNDQIDTIHSKWQTKLQPIQKQLNTQLKQKWQEWEIPREPEKDWTKKAKDLLAQWWELRQQRQKEIDDTIAKHADTETLYDQPIEDKKRIRVTGPFTVESLSPHRTLNASVEKSKADTMILDNLKRAGVQNTNKNERLKFDRLEPYASNWIHAEGSYTDKQNKIKTVAVYIGSEHSTVSPQQIKEAAKEAVKGRGFDILIVCGIAFDPHVSEETKRYGKKLTILPTKINPDLTMGEDLLKKTSTGNLFMIFGEPDIQPIDPQTDKLKPLKNGQYQIEILGIDIYDPTTGDIKSHNTNKIACWFIDTNYNEESFFIRHAYFCGVDDPYKKLKRALKAEINETAWLNATKSRPFNKPETGKIAVKVINHYGDEVLKVFGV</sequence>
<dbReference type="EC" id="2.1.1.72" evidence="2"/>
<evidence type="ECO:0000256" key="3">
    <source>
        <dbReference type="ARBA" id="ARBA00022603"/>
    </source>
</evidence>
<dbReference type="GO" id="GO:0005737">
    <property type="term" value="C:cytoplasm"/>
    <property type="evidence" value="ECO:0007669"/>
    <property type="project" value="TreeGrafter"/>
</dbReference>